<sequence length="152" mass="16484">MRSTRIVRTNQLKNVTWILVGLSLTIPALAEQPASVNVQTLLKTDASWDGARYKSYPSGRPQISVLRIEIPPHTSLPWHTHPMPNAAYVLGGELTVEKPDGGKQRITVGQVLPETVGTVHRGVTGDNPVTLIVFYAGSDGLPLSERTDAPAR</sequence>
<evidence type="ECO:0000313" key="4">
    <source>
        <dbReference type="Proteomes" id="UP000494363"/>
    </source>
</evidence>
<feature type="signal peptide" evidence="1">
    <location>
        <begin position="1"/>
        <end position="30"/>
    </location>
</feature>
<evidence type="ECO:0000313" key="3">
    <source>
        <dbReference type="EMBL" id="CAB3775143.1"/>
    </source>
</evidence>
<reference evidence="3 4" key="1">
    <citation type="submission" date="2020-04" db="EMBL/GenBank/DDBJ databases">
        <authorList>
            <person name="De Canck E."/>
        </authorList>
    </citation>
    <scope>NUCLEOTIDE SEQUENCE [LARGE SCALE GENOMIC DNA]</scope>
    <source>
        <strain evidence="3 4">LMG 29542</strain>
    </source>
</reference>
<organism evidence="3 4">
    <name type="scientific">Paraburkholderia humisilvae</name>
    <dbReference type="NCBI Taxonomy" id="627669"/>
    <lineage>
        <taxon>Bacteria</taxon>
        <taxon>Pseudomonadati</taxon>
        <taxon>Pseudomonadota</taxon>
        <taxon>Betaproteobacteria</taxon>
        <taxon>Burkholderiales</taxon>
        <taxon>Burkholderiaceae</taxon>
        <taxon>Paraburkholderia</taxon>
    </lineage>
</organism>
<dbReference type="AlphaFoldDB" id="A0A6J5F9U1"/>
<dbReference type="Gene3D" id="2.60.120.10">
    <property type="entry name" value="Jelly Rolls"/>
    <property type="match status" value="1"/>
</dbReference>
<keyword evidence="4" id="KW-1185">Reference proteome</keyword>
<proteinExistence type="predicted"/>
<dbReference type="RefSeq" id="WP_175233493.1">
    <property type="nucleotide sequence ID" value="NZ_CADIKH010000278.1"/>
</dbReference>
<feature type="chain" id="PRO_5026802915" description="Cupin type-2 domain-containing protein" evidence="1">
    <location>
        <begin position="31"/>
        <end position="152"/>
    </location>
</feature>
<gene>
    <name evidence="3" type="ORF">LMG29542_08525</name>
</gene>
<dbReference type="CDD" id="cd02236">
    <property type="entry name" value="cupin_CV2614-like"/>
    <property type="match status" value="1"/>
</dbReference>
<dbReference type="Pfam" id="PF07883">
    <property type="entry name" value="Cupin_2"/>
    <property type="match status" value="1"/>
</dbReference>
<protein>
    <recommendedName>
        <fullName evidence="2">Cupin type-2 domain-containing protein</fullName>
    </recommendedName>
</protein>
<evidence type="ECO:0000259" key="2">
    <source>
        <dbReference type="Pfam" id="PF07883"/>
    </source>
</evidence>
<feature type="domain" description="Cupin type-2" evidence="2">
    <location>
        <begin position="67"/>
        <end position="134"/>
    </location>
</feature>
<dbReference type="EMBL" id="CADIKH010000278">
    <property type="protein sequence ID" value="CAB3775143.1"/>
    <property type="molecule type" value="Genomic_DNA"/>
</dbReference>
<dbReference type="InterPro" id="IPR013096">
    <property type="entry name" value="Cupin_2"/>
</dbReference>
<dbReference type="SUPFAM" id="SSF51182">
    <property type="entry name" value="RmlC-like cupins"/>
    <property type="match status" value="1"/>
</dbReference>
<keyword evidence="1" id="KW-0732">Signal</keyword>
<evidence type="ECO:0000256" key="1">
    <source>
        <dbReference type="SAM" id="SignalP"/>
    </source>
</evidence>
<dbReference type="InterPro" id="IPR011051">
    <property type="entry name" value="RmlC_Cupin_sf"/>
</dbReference>
<dbReference type="Proteomes" id="UP000494363">
    <property type="component" value="Unassembled WGS sequence"/>
</dbReference>
<accession>A0A6J5F9U1</accession>
<name>A0A6J5F9U1_9BURK</name>
<dbReference type="InterPro" id="IPR014710">
    <property type="entry name" value="RmlC-like_jellyroll"/>
</dbReference>